<feature type="domain" description="SGNH" evidence="3">
    <location>
        <begin position="450"/>
        <end position="660"/>
    </location>
</feature>
<gene>
    <name evidence="4" type="ORF">IHE71_11740</name>
</gene>
<dbReference type="Proteomes" id="UP000625527">
    <property type="component" value="Unassembled WGS sequence"/>
</dbReference>
<feature type="transmembrane region" description="Helical" evidence="1">
    <location>
        <begin position="365"/>
        <end position="386"/>
    </location>
</feature>
<dbReference type="PANTHER" id="PTHR23028">
    <property type="entry name" value="ACETYLTRANSFERASE"/>
    <property type="match status" value="1"/>
</dbReference>
<proteinExistence type="predicted"/>
<keyword evidence="1" id="KW-0472">Membrane</keyword>
<feature type="transmembrane region" description="Helical" evidence="1">
    <location>
        <begin position="282"/>
        <end position="301"/>
    </location>
</feature>
<reference evidence="4 5" key="1">
    <citation type="submission" date="2020-10" db="EMBL/GenBank/DDBJ databases">
        <title>Myceligenerans pegani sp. nov., an endophytic actinomycete isolated from Peganum harmala L. in Xinjiang, China.</title>
        <authorList>
            <person name="Xin L."/>
        </authorList>
    </citation>
    <scope>NUCLEOTIDE SEQUENCE [LARGE SCALE GENOMIC DNA]</scope>
    <source>
        <strain evidence="4 5">TRM65318</strain>
    </source>
</reference>
<feature type="transmembrane region" description="Helical" evidence="1">
    <location>
        <begin position="243"/>
        <end position="261"/>
    </location>
</feature>
<protein>
    <submittedName>
        <fullName evidence="4">Acyltransferase</fullName>
    </submittedName>
</protein>
<keyword evidence="4" id="KW-0012">Acyltransferase</keyword>
<keyword evidence="1" id="KW-0812">Transmembrane</keyword>
<evidence type="ECO:0000313" key="5">
    <source>
        <dbReference type="Proteomes" id="UP000625527"/>
    </source>
</evidence>
<evidence type="ECO:0000259" key="3">
    <source>
        <dbReference type="Pfam" id="PF19040"/>
    </source>
</evidence>
<feature type="transmembrane region" description="Helical" evidence="1">
    <location>
        <begin position="57"/>
        <end position="77"/>
    </location>
</feature>
<dbReference type="Pfam" id="PF19040">
    <property type="entry name" value="SGNH"/>
    <property type="match status" value="1"/>
</dbReference>
<dbReference type="InterPro" id="IPR050879">
    <property type="entry name" value="Acyltransferase_3"/>
</dbReference>
<dbReference type="InterPro" id="IPR043968">
    <property type="entry name" value="SGNH"/>
</dbReference>
<keyword evidence="5" id="KW-1185">Reference proteome</keyword>
<feature type="transmembrane region" description="Helical" evidence="1">
    <location>
        <begin position="131"/>
        <end position="149"/>
    </location>
</feature>
<comment type="caution">
    <text evidence="4">The sequence shown here is derived from an EMBL/GenBank/DDBJ whole genome shotgun (WGS) entry which is preliminary data.</text>
</comment>
<feature type="transmembrane region" description="Helical" evidence="1">
    <location>
        <begin position="307"/>
        <end position="327"/>
    </location>
</feature>
<dbReference type="EMBL" id="JADAQT010000084">
    <property type="protein sequence ID" value="MBE1876379.1"/>
    <property type="molecule type" value="Genomic_DNA"/>
</dbReference>
<keyword evidence="4" id="KW-0808">Transferase</keyword>
<dbReference type="Pfam" id="PF01757">
    <property type="entry name" value="Acyl_transf_3"/>
    <property type="match status" value="1"/>
</dbReference>
<dbReference type="InterPro" id="IPR002656">
    <property type="entry name" value="Acyl_transf_3_dom"/>
</dbReference>
<evidence type="ECO:0000259" key="2">
    <source>
        <dbReference type="Pfam" id="PF01757"/>
    </source>
</evidence>
<feature type="transmembrane region" description="Helical" evidence="1">
    <location>
        <begin position="156"/>
        <end position="177"/>
    </location>
</feature>
<sequence>MTVVVADHLLAWPRGGFVGVDVFFVISGYLITGLLLREYERTGTVSFTKFYMRRIKRIMPVALLVLLSTVCATFLLVGSERFRSVVGDAITSALFLGNWRFAEAGTDYFQQDLPPSPLQHYWSLAVEEQYYMVWPWLLLGLLLFGVRFLRWRREHARAVAGTAVGLILVGSFAYAMWETTANPTYAYFSTLSRTWELALGAVLAVVSPWVRIASAAARRALAWAGLAGIVAAVFLVAESPGFPAPWALLPTLATAAVIAAGESGPTHNPILTNRMSQYLGEISYSLYLWHWPVVVLLVVVFPGGQGSYYGAALALTVLLSALSYRYVESPARSADWFKWTEGKAPGFVRHASTARRRLLGPAPGWYKSAAVVAAIVLATAATNTVIQRTEPQQFAVKAPVAIGATEADLSDCYGAAALDPRHDCPELNVGDDVVPLPVDAPADTKGAFSCYATKGKPLKDCPMGSTAPDATKVAVVGDSHAALLTPMLKPHLEDLNWHLTPLVGNGCVWREAPDPSSGNCARNMPMIKDRIASGEFDIVIATARRGGDLGALGEYIPLYQEAIAAGSRVVVVADNPDPADEHVECVQAVTFRASEGTCPTPRSVALAEPDLPFEAAKQVDGAIRVDLADFYCTAEECPSVIGNVVVYRDAGGHVTASWGRSLGTYLVEEIRRALRKSA</sequence>
<organism evidence="4 5">
    <name type="scientific">Myceligenerans pegani</name>
    <dbReference type="NCBI Taxonomy" id="2776917"/>
    <lineage>
        <taxon>Bacteria</taxon>
        <taxon>Bacillati</taxon>
        <taxon>Actinomycetota</taxon>
        <taxon>Actinomycetes</taxon>
        <taxon>Micrococcales</taxon>
        <taxon>Promicromonosporaceae</taxon>
        <taxon>Myceligenerans</taxon>
    </lineage>
</organism>
<keyword evidence="1" id="KW-1133">Transmembrane helix</keyword>
<feature type="domain" description="Acyltransferase 3" evidence="2">
    <location>
        <begin position="14"/>
        <end position="324"/>
    </location>
</feature>
<feature type="transmembrane region" description="Helical" evidence="1">
    <location>
        <begin position="220"/>
        <end position="237"/>
    </location>
</feature>
<name>A0ABR9MYD2_9MICO</name>
<dbReference type="GO" id="GO:0016746">
    <property type="term" value="F:acyltransferase activity"/>
    <property type="evidence" value="ECO:0007669"/>
    <property type="project" value="UniProtKB-KW"/>
</dbReference>
<feature type="transmembrane region" description="Helical" evidence="1">
    <location>
        <begin position="16"/>
        <end position="36"/>
    </location>
</feature>
<dbReference type="PANTHER" id="PTHR23028:SF53">
    <property type="entry name" value="ACYL_TRANSF_3 DOMAIN-CONTAINING PROTEIN"/>
    <property type="match status" value="1"/>
</dbReference>
<accession>A0ABR9MYD2</accession>
<evidence type="ECO:0000313" key="4">
    <source>
        <dbReference type="EMBL" id="MBE1876379.1"/>
    </source>
</evidence>
<evidence type="ECO:0000256" key="1">
    <source>
        <dbReference type="SAM" id="Phobius"/>
    </source>
</evidence>
<feature type="transmembrane region" description="Helical" evidence="1">
    <location>
        <begin position="197"/>
        <end position="213"/>
    </location>
</feature>